<dbReference type="EMBL" id="CAJVPK010000357">
    <property type="protein sequence ID" value="CAG8499235.1"/>
    <property type="molecule type" value="Genomic_DNA"/>
</dbReference>
<evidence type="ECO:0000256" key="3">
    <source>
        <dbReference type="SAM" id="MobiDB-lite"/>
    </source>
</evidence>
<name>A0A9N9EYR6_9GLOM</name>
<dbReference type="PROSITE" id="PS51279">
    <property type="entry name" value="BCNT_C"/>
    <property type="match status" value="1"/>
</dbReference>
<dbReference type="Proteomes" id="UP000789706">
    <property type="component" value="Unassembled WGS sequence"/>
</dbReference>
<evidence type="ECO:0000256" key="2">
    <source>
        <dbReference type="ARBA" id="ARBA00019138"/>
    </source>
</evidence>
<organism evidence="5 6">
    <name type="scientific">Diversispora eburnea</name>
    <dbReference type="NCBI Taxonomy" id="1213867"/>
    <lineage>
        <taxon>Eukaryota</taxon>
        <taxon>Fungi</taxon>
        <taxon>Fungi incertae sedis</taxon>
        <taxon>Mucoromycota</taxon>
        <taxon>Glomeromycotina</taxon>
        <taxon>Glomeromycetes</taxon>
        <taxon>Diversisporales</taxon>
        <taxon>Diversisporaceae</taxon>
        <taxon>Diversispora</taxon>
    </lineage>
</organism>
<dbReference type="InterPro" id="IPR011421">
    <property type="entry name" value="BCNT-C"/>
</dbReference>
<dbReference type="GO" id="GO:0000812">
    <property type="term" value="C:Swr1 complex"/>
    <property type="evidence" value="ECO:0007669"/>
    <property type="project" value="TreeGrafter"/>
</dbReference>
<gene>
    <name evidence="5" type="ORF">DEBURN_LOCUS4587</name>
</gene>
<reference evidence="5" key="1">
    <citation type="submission" date="2021-06" db="EMBL/GenBank/DDBJ databases">
        <authorList>
            <person name="Kallberg Y."/>
            <person name="Tangrot J."/>
            <person name="Rosling A."/>
        </authorList>
    </citation>
    <scope>NUCLEOTIDE SEQUENCE</scope>
    <source>
        <strain evidence="5">AZ414A</strain>
    </source>
</reference>
<feature type="domain" description="BCNT-C" evidence="4">
    <location>
        <begin position="155"/>
        <end position="234"/>
    </location>
</feature>
<keyword evidence="6" id="KW-1185">Reference proteome</keyword>
<evidence type="ECO:0000259" key="4">
    <source>
        <dbReference type="PROSITE" id="PS51279"/>
    </source>
</evidence>
<dbReference type="AlphaFoldDB" id="A0A9N9EYR6"/>
<dbReference type="PANTHER" id="PTHR48407">
    <property type="entry name" value="CRANIOFACIAL DEVELOPMENT PROTEIN 1"/>
    <property type="match status" value="1"/>
</dbReference>
<comment type="similarity">
    <text evidence="1">Belongs to the SWC5 family.</text>
</comment>
<dbReference type="InterPro" id="IPR027124">
    <property type="entry name" value="Swc5/CFDP1/2"/>
</dbReference>
<proteinExistence type="inferred from homology"/>
<accession>A0A9N9EYR6</accession>
<dbReference type="PANTHER" id="PTHR48407:SF1">
    <property type="entry name" value="CRANIOFACIAL DEVELOPMENT PROTEIN 1"/>
    <property type="match status" value="1"/>
</dbReference>
<protein>
    <recommendedName>
        <fullName evidence="2">SWR1-complex protein 5</fullName>
    </recommendedName>
</protein>
<evidence type="ECO:0000313" key="5">
    <source>
        <dbReference type="EMBL" id="CAG8499235.1"/>
    </source>
</evidence>
<feature type="compositionally biased region" description="Polar residues" evidence="3">
    <location>
        <begin position="125"/>
        <end position="137"/>
    </location>
</feature>
<dbReference type="OrthoDB" id="445677at2759"/>
<evidence type="ECO:0000256" key="1">
    <source>
        <dbReference type="ARBA" id="ARBA00010465"/>
    </source>
</evidence>
<feature type="region of interest" description="Disordered" evidence="3">
    <location>
        <begin position="125"/>
        <end position="146"/>
    </location>
</feature>
<sequence length="235" mass="27075">MKILDPDTDYSSDDSEFILNENKESDNITSVEPKVLTRKSKTIKDNVDAIWAELNKDQLIKTDSVQEKISTSSESTKNEFYPTFDKMITITQTYEFAGEIMKEQKRVSINSEEARSYLEKINLNSSKTSLDKNQQSPKKPRSPIAEAISKRGRFGRPKSNLSEIAASLKKKPSKINTLEKSKMDWKKYVDKEGLVDELKYHNKNGFIEKQEFLQRVYDAQNSEIKTLKDKSKTVK</sequence>
<dbReference type="Pfam" id="PF07572">
    <property type="entry name" value="BCNT"/>
    <property type="match status" value="1"/>
</dbReference>
<evidence type="ECO:0000313" key="6">
    <source>
        <dbReference type="Proteomes" id="UP000789706"/>
    </source>
</evidence>
<comment type="caution">
    <text evidence="5">The sequence shown here is derived from an EMBL/GenBank/DDBJ whole genome shotgun (WGS) entry which is preliminary data.</text>
</comment>